<dbReference type="RefSeq" id="WP_149162939.1">
    <property type="nucleotide sequence ID" value="NZ_QOKV01000001.1"/>
</dbReference>
<accession>A0A6L3B5E0</accession>
<dbReference type="NCBIfam" id="TIGR02589">
    <property type="entry name" value="cas_Csd2"/>
    <property type="match status" value="1"/>
</dbReference>
<dbReference type="GO" id="GO:0043571">
    <property type="term" value="P:maintenance of CRISPR repeat elements"/>
    <property type="evidence" value="ECO:0007669"/>
    <property type="project" value="InterPro"/>
</dbReference>
<evidence type="ECO:0000313" key="3">
    <source>
        <dbReference type="Proteomes" id="UP000476837"/>
    </source>
</evidence>
<evidence type="ECO:0000256" key="1">
    <source>
        <dbReference type="SAM" id="MobiDB-lite"/>
    </source>
</evidence>
<name>A0A6L3B5E0_AZOBR</name>
<dbReference type="Proteomes" id="UP000476837">
    <property type="component" value="Unassembled WGS sequence"/>
</dbReference>
<dbReference type="Pfam" id="PF05107">
    <property type="entry name" value="Cas_Cas7"/>
    <property type="match status" value="1"/>
</dbReference>
<sequence>MPPITNRYEFVFLFDVTNGNPNGDPDAGNLPRQDPETNQGLVTDVCLKRKVRNYVNLVHDGDPRFGIYVQDGAILNQKHRTAYKAVRPGNNAVTTVSKLSPKDEDEEAAIRRFMCDNFFDVRTFGAVMSTGVNCGQVRGPVQLSFAQSLEPILPLEITLTRMAATTEKEAKDTAAGEGTADGDDRRENRTMGRKHIVPYALYRVHGYISAKLAERTAPGNKPRKAEGSGFDDDDLEVLWTALEHMFDHDRSASRGEMASRRLVLFRHDSALGNAPASALFRRVTVKRYFEGASYDLTSADLRRLAPARRFEDYAISVDHTALPAGITIIEKF</sequence>
<protein>
    <submittedName>
        <fullName evidence="2">Type I-C CRISPR-associated protein Cas7/Csd2</fullName>
    </submittedName>
</protein>
<reference evidence="2 3" key="1">
    <citation type="submission" date="2018-07" db="EMBL/GenBank/DDBJ databases">
        <title>Genome sequence of Roseomonas fauriae ATCC 49958.</title>
        <authorList>
            <person name="Sant'Anna F.H."/>
            <person name="Baldani J.I."/>
            <person name="Zilli J.E."/>
            <person name="Reis V.M."/>
            <person name="Hartmann A."/>
            <person name="Cruz L."/>
            <person name="de Souza E.M."/>
            <person name="de Oliveira Pedrosa F."/>
            <person name="Passaglia L.M.P."/>
        </authorList>
    </citation>
    <scope>NUCLEOTIDE SEQUENCE [LARGE SCALE GENOMIC DNA]</scope>
    <source>
        <strain evidence="2 3">ATCC 49958</strain>
    </source>
</reference>
<proteinExistence type="predicted"/>
<comment type="caution">
    <text evidence="2">The sequence shown here is derived from an EMBL/GenBank/DDBJ whole genome shotgun (WGS) entry which is preliminary data.</text>
</comment>
<dbReference type="InterPro" id="IPR013418">
    <property type="entry name" value="CRISPR-assoc_prot_Cas7/Csd2"/>
</dbReference>
<organism evidence="2 3">
    <name type="scientific">Azospirillum brasilense</name>
    <dbReference type="NCBI Taxonomy" id="192"/>
    <lineage>
        <taxon>Bacteria</taxon>
        <taxon>Pseudomonadati</taxon>
        <taxon>Pseudomonadota</taxon>
        <taxon>Alphaproteobacteria</taxon>
        <taxon>Rhodospirillales</taxon>
        <taxon>Azospirillaceae</taxon>
        <taxon>Azospirillum</taxon>
    </lineage>
</organism>
<gene>
    <name evidence="2" type="primary">cas7c</name>
    <name evidence="2" type="ORF">DS837_00255</name>
</gene>
<dbReference type="InterPro" id="IPR006482">
    <property type="entry name" value="Cas7_Csh2/Csh2"/>
</dbReference>
<dbReference type="AlphaFoldDB" id="A0A6L3B5E0"/>
<evidence type="ECO:0000313" key="2">
    <source>
        <dbReference type="EMBL" id="KAA0688215.1"/>
    </source>
</evidence>
<dbReference type="NCBIfam" id="TIGR01595">
    <property type="entry name" value="cas_CT1132"/>
    <property type="match status" value="1"/>
</dbReference>
<dbReference type="EMBL" id="QOKV01000001">
    <property type="protein sequence ID" value="KAA0688215.1"/>
    <property type="molecule type" value="Genomic_DNA"/>
</dbReference>
<feature type="region of interest" description="Disordered" evidence="1">
    <location>
        <begin position="166"/>
        <end position="190"/>
    </location>
</feature>